<keyword evidence="3" id="KW-1185">Reference proteome</keyword>
<feature type="transmembrane region" description="Helical" evidence="1">
    <location>
        <begin position="91"/>
        <end position="110"/>
    </location>
</feature>
<keyword evidence="1" id="KW-0472">Membrane</keyword>
<keyword evidence="1" id="KW-0812">Transmembrane</keyword>
<keyword evidence="1" id="KW-1133">Transmembrane helix</keyword>
<dbReference type="AlphaFoldDB" id="A0A7W9U5T2"/>
<proteinExistence type="predicted"/>
<dbReference type="Pfam" id="PF06961">
    <property type="entry name" value="DUF1294"/>
    <property type="match status" value="1"/>
</dbReference>
<accession>A0A7W9U5T2</accession>
<reference evidence="2 3" key="1">
    <citation type="submission" date="2020-08" db="EMBL/GenBank/DDBJ databases">
        <title>The Agave Microbiome: Exploring the role of microbial communities in plant adaptations to desert environments.</title>
        <authorList>
            <person name="Partida-Martinez L.P."/>
        </authorList>
    </citation>
    <scope>NUCLEOTIDE SEQUENCE [LARGE SCALE GENOMIC DNA]</scope>
    <source>
        <strain evidence="2 3">AT3.2</strain>
    </source>
</reference>
<sequence length="116" mass="12779">MPYVPLAVFLVLYLFASLAWNMSQVVGAAYLVTSLTCFVAYAMDKSAARASTWRTPEATLLLLGLIGGWPGAVLAQQWLRHKTSKQSFQWKFQATVALNLAVFAFLAYRFGQPTAA</sequence>
<gene>
    <name evidence="2" type="ORF">HD842_000254</name>
</gene>
<dbReference type="Proteomes" id="UP000540787">
    <property type="component" value="Unassembled WGS sequence"/>
</dbReference>
<protein>
    <submittedName>
        <fullName evidence="2">Uncharacterized membrane protein YsdA (DUF1294 family)</fullName>
    </submittedName>
</protein>
<evidence type="ECO:0000313" key="3">
    <source>
        <dbReference type="Proteomes" id="UP000540787"/>
    </source>
</evidence>
<comment type="caution">
    <text evidence="2">The sequence shown here is derived from an EMBL/GenBank/DDBJ whole genome shotgun (WGS) entry which is preliminary data.</text>
</comment>
<feature type="transmembrane region" description="Helical" evidence="1">
    <location>
        <begin position="58"/>
        <end position="79"/>
    </location>
</feature>
<evidence type="ECO:0000313" key="2">
    <source>
        <dbReference type="EMBL" id="MBB6132143.1"/>
    </source>
</evidence>
<dbReference type="InterPro" id="IPR010718">
    <property type="entry name" value="DUF1294"/>
</dbReference>
<dbReference type="RefSeq" id="WP_183549909.1">
    <property type="nucleotide sequence ID" value="NZ_JACHBX010000001.1"/>
</dbReference>
<name>A0A7W9U5T2_9BURK</name>
<evidence type="ECO:0000256" key="1">
    <source>
        <dbReference type="SAM" id="Phobius"/>
    </source>
</evidence>
<dbReference type="EMBL" id="JACHBX010000001">
    <property type="protein sequence ID" value="MBB6132143.1"/>
    <property type="molecule type" value="Genomic_DNA"/>
</dbReference>
<organism evidence="2 3">
    <name type="scientific">Massilia aurea</name>
    <dbReference type="NCBI Taxonomy" id="373040"/>
    <lineage>
        <taxon>Bacteria</taxon>
        <taxon>Pseudomonadati</taxon>
        <taxon>Pseudomonadota</taxon>
        <taxon>Betaproteobacteria</taxon>
        <taxon>Burkholderiales</taxon>
        <taxon>Oxalobacteraceae</taxon>
        <taxon>Telluria group</taxon>
        <taxon>Massilia</taxon>
    </lineage>
</organism>